<dbReference type="Pfam" id="PF00512">
    <property type="entry name" value="HisKA"/>
    <property type="match status" value="1"/>
</dbReference>
<dbReference type="Pfam" id="PF00072">
    <property type="entry name" value="Response_reg"/>
    <property type="match status" value="2"/>
</dbReference>
<proteinExistence type="inferred from homology"/>
<evidence type="ECO:0000256" key="18">
    <source>
        <dbReference type="ARBA" id="ARBA00068150"/>
    </source>
</evidence>
<evidence type="ECO:0000259" key="22">
    <source>
        <dbReference type="PROSITE" id="PS50109"/>
    </source>
</evidence>
<dbReference type="Gene3D" id="6.10.340.10">
    <property type="match status" value="1"/>
</dbReference>
<evidence type="ECO:0000256" key="8">
    <source>
        <dbReference type="ARBA" id="ARBA00022679"/>
    </source>
</evidence>
<evidence type="ECO:0000256" key="1">
    <source>
        <dbReference type="ARBA" id="ARBA00000085"/>
    </source>
</evidence>
<dbReference type="InterPro" id="IPR029151">
    <property type="entry name" value="Sensor-like_sf"/>
</dbReference>
<dbReference type="Gene3D" id="1.10.287.130">
    <property type="match status" value="1"/>
</dbReference>
<dbReference type="InterPro" id="IPR001789">
    <property type="entry name" value="Sig_transdc_resp-reg_receiver"/>
</dbReference>
<accession>A0A6I3SMX4</accession>
<dbReference type="InterPro" id="IPR036890">
    <property type="entry name" value="HATPase_C_sf"/>
</dbReference>
<dbReference type="GO" id="GO:0000155">
    <property type="term" value="F:phosphorelay sensor kinase activity"/>
    <property type="evidence" value="ECO:0007669"/>
    <property type="project" value="InterPro"/>
</dbReference>
<feature type="transmembrane region" description="Helical" evidence="21">
    <location>
        <begin position="25"/>
        <end position="46"/>
    </location>
</feature>
<sequence>MALDSEKWHHRLGRNERLNRLKTQLNLWGILLVLFPAIGFLVLSSYEEYHHVRSDKYQQLSHVIILQRDAIDEWFDQCRGEVQTLSRLKTVRSGSQEEIYDTFYSFVAGHSDFNGFAFINKEGYNEIDTGGRAGAINLSDRAYFQEGKKGNSYISDVLIGRNTGRPVIIVSAPVYDEHNQFKGIVFGSVSLSAIENVMKRYQPGETGETYLLNDQGVMLTESRFTSHLIEQGTVADTTRMRLKVDSVAFQSASRGISGASTYMNYDGKQVLGAYGWMQRQRWIIVGEITEAEVFQPFYDRQRKLIAYLVLIVIGTIPLTVYVSNRIREPIDRLIHGSRLMQQRKYNHRIYLPERGGTPSELRELSRAFNHMAETIDGHVEQLRLTNDALEQARDAALSASKAKSEFLASMSHEIRTPMNAILGMTEILWETKLTLEQREYLRICRAAGDTLLTLINDILDLSKVESGHIQLESLDFHLSEMVEKTSEIMAVRAHKKGLELACYLSPEVPAYVVGDPERLQQVLINLIGNAIKFTEQGEIIVRIERDPEKPEEKSALRFSVSDTGIGISTEKLEIIFERFTQADSSTTRRYGGTGLGLTISRHFVEMMNGKIWVESILGRGSTFYFTAQFGVAGQEGILSETPKTHGHTLKGLRVLIIDDNETNRRILVETLKSWEVVAVEATGGEAGIVEMKRSAERGEPYQLVLLDCRMPGMDGFQVAEQIQRETELQGSTVLMVTSDNRQGDILRAKQLGLAAYLVKPVRRAALYDTLARVVGINSRVTEQDVGSINAGEVKEERPLRILLVDDAEDNCLLVRTYLKDMPYQIDIAENGSIAVEKYKEGNYDVVLMDMLMPVMDGYIATAEIRRWEKEMERKEIPIIALTANAMQEDVRRSLDAGCSAHLSKPIRKKTLLEAIRWYTSHS</sequence>
<dbReference type="CDD" id="cd16922">
    <property type="entry name" value="HATPase_EvgS-ArcB-TorS-like"/>
    <property type="match status" value="1"/>
</dbReference>
<dbReference type="CDD" id="cd00082">
    <property type="entry name" value="HisKA"/>
    <property type="match status" value="1"/>
</dbReference>
<evidence type="ECO:0000256" key="15">
    <source>
        <dbReference type="ARBA" id="ARBA00023136"/>
    </source>
</evidence>
<feature type="modified residue" description="4-aspartylphosphate" evidence="20">
    <location>
        <position position="707"/>
    </location>
</feature>
<organism evidence="25 26">
    <name type="scientific">Heliobacterium mobile</name>
    <name type="common">Heliobacillus mobilis</name>
    <dbReference type="NCBI Taxonomy" id="28064"/>
    <lineage>
        <taxon>Bacteria</taxon>
        <taxon>Bacillati</taxon>
        <taxon>Bacillota</taxon>
        <taxon>Clostridia</taxon>
        <taxon>Eubacteriales</taxon>
        <taxon>Heliobacteriaceae</taxon>
        <taxon>Heliobacterium</taxon>
    </lineage>
</organism>
<dbReference type="GO" id="GO:0005524">
    <property type="term" value="F:ATP binding"/>
    <property type="evidence" value="ECO:0007669"/>
    <property type="project" value="UniProtKB-KW"/>
</dbReference>
<evidence type="ECO:0000259" key="24">
    <source>
        <dbReference type="PROSITE" id="PS50885"/>
    </source>
</evidence>
<evidence type="ECO:0000256" key="6">
    <source>
        <dbReference type="ARBA" id="ARBA00022475"/>
    </source>
</evidence>
<dbReference type="AlphaFoldDB" id="A0A6I3SMX4"/>
<comment type="catalytic activity">
    <reaction evidence="1">
        <text>ATP + protein L-histidine = ADP + protein N-phospho-L-histidine.</text>
        <dbReference type="EC" id="2.7.13.3"/>
    </reaction>
</comment>
<dbReference type="PROSITE" id="PS50109">
    <property type="entry name" value="HIS_KIN"/>
    <property type="match status" value="1"/>
</dbReference>
<comment type="subcellular location">
    <subcellularLocation>
        <location evidence="2">Cell membrane</location>
        <topology evidence="2">Multi-pass membrane protein</topology>
    </subcellularLocation>
</comment>
<dbReference type="PRINTS" id="PR00344">
    <property type="entry name" value="BCTRLSENSOR"/>
</dbReference>
<dbReference type="Gene3D" id="3.30.565.10">
    <property type="entry name" value="Histidine kinase-like ATPase, C-terminal domain"/>
    <property type="match status" value="1"/>
</dbReference>
<dbReference type="Gene3D" id="3.30.450.20">
    <property type="entry name" value="PAS domain"/>
    <property type="match status" value="1"/>
</dbReference>
<dbReference type="EMBL" id="WNKU01000023">
    <property type="protein sequence ID" value="MTV50340.1"/>
    <property type="molecule type" value="Genomic_DNA"/>
</dbReference>
<evidence type="ECO:0000256" key="16">
    <source>
        <dbReference type="ARBA" id="ARBA00024867"/>
    </source>
</evidence>
<dbReference type="SMART" id="SM00388">
    <property type="entry name" value="HisKA"/>
    <property type="match status" value="1"/>
</dbReference>
<dbReference type="FunFam" id="3.30.565.10:FF:000010">
    <property type="entry name" value="Sensor histidine kinase RcsC"/>
    <property type="match status" value="1"/>
</dbReference>
<dbReference type="Proteomes" id="UP000430670">
    <property type="component" value="Unassembled WGS sequence"/>
</dbReference>
<reference evidence="25 26" key="1">
    <citation type="submission" date="2019-11" db="EMBL/GenBank/DDBJ databases">
        <title>Whole-genome sequence of a the green, strictly anaerobic photosynthetic bacterium Heliobacillus mobilis DSM 6151.</title>
        <authorList>
            <person name="Kyndt J.A."/>
            <person name="Meyer T.E."/>
        </authorList>
    </citation>
    <scope>NUCLEOTIDE SEQUENCE [LARGE SCALE GENOMIC DNA]</scope>
    <source>
        <strain evidence="25 26">DSM 6151</strain>
    </source>
</reference>
<comment type="subunit">
    <text evidence="17">At low DSF concentrations, interacts with RpfF.</text>
</comment>
<dbReference type="Pfam" id="PF02743">
    <property type="entry name" value="dCache_1"/>
    <property type="match status" value="1"/>
</dbReference>
<evidence type="ECO:0000256" key="2">
    <source>
        <dbReference type="ARBA" id="ARBA00004651"/>
    </source>
</evidence>
<dbReference type="SMART" id="SM00387">
    <property type="entry name" value="HATPase_c"/>
    <property type="match status" value="1"/>
</dbReference>
<keyword evidence="7 20" id="KW-0597">Phosphoprotein</keyword>
<dbReference type="InterPro" id="IPR003594">
    <property type="entry name" value="HATPase_dom"/>
</dbReference>
<dbReference type="Gene3D" id="3.40.50.2300">
    <property type="match status" value="2"/>
</dbReference>
<evidence type="ECO:0000313" key="25">
    <source>
        <dbReference type="EMBL" id="MTV50340.1"/>
    </source>
</evidence>
<dbReference type="PANTHER" id="PTHR45339">
    <property type="entry name" value="HYBRID SIGNAL TRANSDUCTION HISTIDINE KINASE J"/>
    <property type="match status" value="1"/>
</dbReference>
<name>A0A6I3SMX4_HELMO</name>
<dbReference type="Pfam" id="PF02518">
    <property type="entry name" value="HATPase_c"/>
    <property type="match status" value="1"/>
</dbReference>
<evidence type="ECO:0000256" key="20">
    <source>
        <dbReference type="PROSITE-ProRule" id="PRU00169"/>
    </source>
</evidence>
<dbReference type="InterPro" id="IPR011006">
    <property type="entry name" value="CheY-like_superfamily"/>
</dbReference>
<dbReference type="InterPro" id="IPR003660">
    <property type="entry name" value="HAMP_dom"/>
</dbReference>
<dbReference type="RefSeq" id="WP_155477429.1">
    <property type="nucleotide sequence ID" value="NZ_WNKU01000023.1"/>
</dbReference>
<dbReference type="PROSITE" id="PS50110">
    <property type="entry name" value="RESPONSE_REGULATORY"/>
    <property type="match status" value="2"/>
</dbReference>
<keyword evidence="10" id="KW-0547">Nucleotide-binding</keyword>
<dbReference type="PROSITE" id="PS50885">
    <property type="entry name" value="HAMP"/>
    <property type="match status" value="1"/>
</dbReference>
<keyword evidence="8" id="KW-0808">Transferase</keyword>
<evidence type="ECO:0000256" key="9">
    <source>
        <dbReference type="ARBA" id="ARBA00022692"/>
    </source>
</evidence>
<comment type="similarity">
    <text evidence="3">In the N-terminal section; belongs to the phytochrome family.</text>
</comment>
<evidence type="ECO:0000256" key="14">
    <source>
        <dbReference type="ARBA" id="ARBA00023012"/>
    </source>
</evidence>
<evidence type="ECO:0000256" key="13">
    <source>
        <dbReference type="ARBA" id="ARBA00022989"/>
    </source>
</evidence>
<dbReference type="SUPFAM" id="SSF55874">
    <property type="entry name" value="ATPase domain of HSP90 chaperone/DNA topoisomerase II/histidine kinase"/>
    <property type="match status" value="1"/>
</dbReference>
<dbReference type="InterPro" id="IPR036097">
    <property type="entry name" value="HisK_dim/P_sf"/>
</dbReference>
<dbReference type="SUPFAM" id="SSF103190">
    <property type="entry name" value="Sensory domain-like"/>
    <property type="match status" value="1"/>
</dbReference>
<dbReference type="CDD" id="cd18774">
    <property type="entry name" value="PDC2_HK_sensor"/>
    <property type="match status" value="1"/>
</dbReference>
<dbReference type="InterPro" id="IPR003661">
    <property type="entry name" value="HisK_dim/P_dom"/>
</dbReference>
<dbReference type="OrthoDB" id="9809348at2"/>
<dbReference type="GO" id="GO:0005886">
    <property type="term" value="C:plasma membrane"/>
    <property type="evidence" value="ECO:0007669"/>
    <property type="project" value="UniProtKB-SubCell"/>
</dbReference>
<dbReference type="SUPFAM" id="SSF52172">
    <property type="entry name" value="CheY-like"/>
    <property type="match status" value="2"/>
</dbReference>
<dbReference type="InterPro" id="IPR004358">
    <property type="entry name" value="Sig_transdc_His_kin-like_C"/>
</dbReference>
<keyword evidence="14" id="KW-0902">Two-component regulatory system</keyword>
<feature type="domain" description="Histidine kinase" evidence="22">
    <location>
        <begin position="409"/>
        <end position="631"/>
    </location>
</feature>
<evidence type="ECO:0000256" key="12">
    <source>
        <dbReference type="ARBA" id="ARBA00022840"/>
    </source>
</evidence>
<evidence type="ECO:0000256" key="10">
    <source>
        <dbReference type="ARBA" id="ARBA00022741"/>
    </source>
</evidence>
<evidence type="ECO:0000256" key="5">
    <source>
        <dbReference type="ARBA" id="ARBA00018672"/>
    </source>
</evidence>
<evidence type="ECO:0000256" key="4">
    <source>
        <dbReference type="ARBA" id="ARBA00012438"/>
    </source>
</evidence>
<evidence type="ECO:0000256" key="7">
    <source>
        <dbReference type="ARBA" id="ARBA00022553"/>
    </source>
</evidence>
<feature type="modified residue" description="4-aspartylphosphate" evidence="20">
    <location>
        <position position="849"/>
    </location>
</feature>
<dbReference type="SMART" id="SM00448">
    <property type="entry name" value="REC"/>
    <property type="match status" value="2"/>
</dbReference>
<evidence type="ECO:0000313" key="26">
    <source>
        <dbReference type="Proteomes" id="UP000430670"/>
    </source>
</evidence>
<keyword evidence="9 21" id="KW-0812">Transmembrane</keyword>
<dbReference type="InterPro" id="IPR033479">
    <property type="entry name" value="dCache_1"/>
</dbReference>
<gene>
    <name evidence="25" type="ORF">GJ688_15325</name>
</gene>
<keyword evidence="15 21" id="KW-0472">Membrane</keyword>
<feature type="transmembrane region" description="Helical" evidence="21">
    <location>
        <begin position="304"/>
        <end position="322"/>
    </location>
</feature>
<keyword evidence="11" id="KW-0418">Kinase</keyword>
<evidence type="ECO:0000259" key="23">
    <source>
        <dbReference type="PROSITE" id="PS50110"/>
    </source>
</evidence>
<evidence type="ECO:0000256" key="3">
    <source>
        <dbReference type="ARBA" id="ARBA00006402"/>
    </source>
</evidence>
<dbReference type="SMART" id="SM00304">
    <property type="entry name" value="HAMP"/>
    <property type="match status" value="1"/>
</dbReference>
<dbReference type="FunFam" id="1.10.287.130:FF:000002">
    <property type="entry name" value="Two-component osmosensing histidine kinase"/>
    <property type="match status" value="1"/>
</dbReference>
<dbReference type="EC" id="2.7.13.3" evidence="4"/>
<keyword evidence="6" id="KW-1003">Cell membrane</keyword>
<dbReference type="CDD" id="cd06225">
    <property type="entry name" value="HAMP"/>
    <property type="match status" value="1"/>
</dbReference>
<feature type="domain" description="Response regulatory" evidence="23">
    <location>
        <begin position="653"/>
        <end position="774"/>
    </location>
</feature>
<dbReference type="SUPFAM" id="SSF47384">
    <property type="entry name" value="Homodimeric domain of signal transducing histidine kinase"/>
    <property type="match status" value="1"/>
</dbReference>
<keyword evidence="12" id="KW-0067">ATP-binding</keyword>
<keyword evidence="13 21" id="KW-1133">Transmembrane helix</keyword>
<keyword evidence="26" id="KW-1185">Reference proteome</keyword>
<evidence type="ECO:0000256" key="17">
    <source>
        <dbReference type="ARBA" id="ARBA00064003"/>
    </source>
</evidence>
<evidence type="ECO:0000256" key="11">
    <source>
        <dbReference type="ARBA" id="ARBA00022777"/>
    </source>
</evidence>
<feature type="domain" description="Response regulatory" evidence="23">
    <location>
        <begin position="800"/>
        <end position="919"/>
    </location>
</feature>
<evidence type="ECO:0000256" key="19">
    <source>
        <dbReference type="ARBA" id="ARBA00074306"/>
    </source>
</evidence>
<dbReference type="CDD" id="cd12914">
    <property type="entry name" value="PDC1_DGC_like"/>
    <property type="match status" value="1"/>
</dbReference>
<protein>
    <recommendedName>
        <fullName evidence="19">Circadian input-output histidine kinase CikA</fullName>
        <ecNumber evidence="4">2.7.13.3</ecNumber>
    </recommendedName>
    <alternativeName>
        <fullName evidence="18">Sensory/regulatory protein RpfC</fullName>
    </alternativeName>
    <alternativeName>
        <fullName evidence="5">Stage 0 sporulation protein A homolog</fullName>
    </alternativeName>
</protein>
<evidence type="ECO:0000256" key="21">
    <source>
        <dbReference type="SAM" id="Phobius"/>
    </source>
</evidence>
<dbReference type="PANTHER" id="PTHR45339:SF1">
    <property type="entry name" value="HYBRID SIGNAL TRANSDUCTION HISTIDINE KINASE J"/>
    <property type="match status" value="1"/>
</dbReference>
<feature type="domain" description="HAMP" evidence="24">
    <location>
        <begin position="324"/>
        <end position="380"/>
    </location>
</feature>
<comment type="caution">
    <text evidence="25">The sequence shown here is derived from an EMBL/GenBank/DDBJ whole genome shotgun (WGS) entry which is preliminary data.</text>
</comment>
<dbReference type="CDD" id="cd17546">
    <property type="entry name" value="REC_hyHK_CKI1_RcsC-like"/>
    <property type="match status" value="2"/>
</dbReference>
<comment type="function">
    <text evidence="16">May play the central regulatory role in sporulation. It may be an element of the effector pathway responsible for the activation of sporulation genes in response to nutritional stress. Spo0A may act in concert with spo0H (a sigma factor) to control the expression of some genes that are critical to the sporulation process.</text>
</comment>
<dbReference type="InterPro" id="IPR005467">
    <property type="entry name" value="His_kinase_dom"/>
</dbReference>